<protein>
    <submittedName>
        <fullName evidence="2">Uncharacterized protein</fullName>
    </submittedName>
</protein>
<evidence type="ECO:0000313" key="3">
    <source>
        <dbReference type="Proteomes" id="UP000297195"/>
    </source>
</evidence>
<organism evidence="2 3">
    <name type="scientific">Edwardsiella phage pEt-SU</name>
    <dbReference type="NCBI Taxonomy" id="2562142"/>
    <lineage>
        <taxon>Viruses</taxon>
        <taxon>Duplodnaviria</taxon>
        <taxon>Heunggongvirae</taxon>
        <taxon>Uroviricota</taxon>
        <taxon>Caudoviricetes</taxon>
        <taxon>Chimalliviridae</taxon>
        <taxon>Petsuvirus</taxon>
        <taxon>Petsuvirus pEtSU</taxon>
    </lineage>
</organism>
<reference evidence="2 3" key="1">
    <citation type="submission" date="2019-03" db="EMBL/GenBank/DDBJ databases">
        <authorList>
            <person name="Kim S.G."/>
            <person name="Park S.C."/>
        </authorList>
    </citation>
    <scope>NUCLEOTIDE SEQUENCE [LARGE SCALE GENOMIC DNA]</scope>
</reference>
<sequence length="97" mass="11375">MDFQIEFTYEETGDKFALDPRDITMISSFGSKAIVHHHGKETIVDNSYVDCRTRLREARVAIIEYNRTEETNREIEREHANGKFGRTPVPHNSKWSF</sequence>
<keyword evidence="3" id="KW-1185">Reference proteome</keyword>
<name>A0A4D6DWP2_9CAUD</name>
<accession>A0A4D6DWP2</accession>
<feature type="region of interest" description="Disordered" evidence="1">
    <location>
        <begin position="72"/>
        <end position="97"/>
    </location>
</feature>
<evidence type="ECO:0000256" key="1">
    <source>
        <dbReference type="SAM" id="MobiDB-lite"/>
    </source>
</evidence>
<proteinExistence type="predicted"/>
<gene>
    <name evidence="2" type="ORF">pETSU_143</name>
</gene>
<evidence type="ECO:0000313" key="2">
    <source>
        <dbReference type="EMBL" id="QBZ70724.1"/>
    </source>
</evidence>
<feature type="compositionally biased region" description="Basic and acidic residues" evidence="1">
    <location>
        <begin position="72"/>
        <end position="81"/>
    </location>
</feature>
<dbReference type="EMBL" id="MK689364">
    <property type="protein sequence ID" value="QBZ70724.1"/>
    <property type="molecule type" value="Genomic_DNA"/>
</dbReference>
<dbReference type="Proteomes" id="UP000297195">
    <property type="component" value="Segment"/>
</dbReference>